<dbReference type="InterPro" id="IPR011009">
    <property type="entry name" value="Kinase-like_dom_sf"/>
</dbReference>
<dbReference type="PANTHER" id="PTHR23020">
    <property type="entry name" value="UNCHARACTERIZED NUCLEAR HORMONE RECEPTOR-RELATED"/>
    <property type="match status" value="1"/>
</dbReference>
<reference evidence="2 3" key="1">
    <citation type="submission" date="2021-08" db="EMBL/GenBank/DDBJ databases">
        <authorList>
            <person name="Tuo L."/>
        </authorList>
    </citation>
    <scope>NUCLEOTIDE SEQUENCE [LARGE SCALE GENOMIC DNA]</scope>
    <source>
        <strain evidence="2 3">JCM 31229</strain>
    </source>
</reference>
<accession>A0ABS7PSS3</accession>
<evidence type="ECO:0000313" key="3">
    <source>
        <dbReference type="Proteomes" id="UP000706039"/>
    </source>
</evidence>
<dbReference type="SMART" id="SM00587">
    <property type="entry name" value="CHK"/>
    <property type="match status" value="1"/>
</dbReference>
<dbReference type="RefSeq" id="WP_222991388.1">
    <property type="nucleotide sequence ID" value="NZ_JAINVV010000008.1"/>
</dbReference>
<organism evidence="2 3">
    <name type="scientific">Sphingomonas colocasiae</name>
    <dbReference type="NCBI Taxonomy" id="1848973"/>
    <lineage>
        <taxon>Bacteria</taxon>
        <taxon>Pseudomonadati</taxon>
        <taxon>Pseudomonadota</taxon>
        <taxon>Alphaproteobacteria</taxon>
        <taxon>Sphingomonadales</taxon>
        <taxon>Sphingomonadaceae</taxon>
        <taxon>Sphingomonas</taxon>
    </lineage>
</organism>
<evidence type="ECO:0000313" key="2">
    <source>
        <dbReference type="EMBL" id="MBY8824316.1"/>
    </source>
</evidence>
<dbReference type="InterPro" id="IPR052961">
    <property type="entry name" value="Oxido-Kinase-like_Enzymes"/>
</dbReference>
<comment type="caution">
    <text evidence="2">The sequence shown here is derived from an EMBL/GenBank/DDBJ whole genome shotgun (WGS) entry which is preliminary data.</text>
</comment>
<feature type="domain" description="CHK kinase-like" evidence="1">
    <location>
        <begin position="123"/>
        <end position="299"/>
    </location>
</feature>
<dbReference type="SUPFAM" id="SSF56112">
    <property type="entry name" value="Protein kinase-like (PK-like)"/>
    <property type="match status" value="1"/>
</dbReference>
<dbReference type="Proteomes" id="UP000706039">
    <property type="component" value="Unassembled WGS sequence"/>
</dbReference>
<protein>
    <submittedName>
        <fullName evidence="2">Aminoglycoside phosphotransferase family protein</fullName>
    </submittedName>
</protein>
<evidence type="ECO:0000259" key="1">
    <source>
        <dbReference type="SMART" id="SM00587"/>
    </source>
</evidence>
<dbReference type="Gene3D" id="3.90.1200.10">
    <property type="match status" value="1"/>
</dbReference>
<dbReference type="Pfam" id="PF01636">
    <property type="entry name" value="APH"/>
    <property type="match status" value="1"/>
</dbReference>
<sequence length="359" mass="40440">MSLQTTRMRLPMALDEVTPEWLSDALATRFPGVRVAAAERDAERAGTSTSARFALLWDDDGGHADLPDTVYVKGGFDPVMRRRVWAALIQEARFYAELAQDAPINIPTVYFAGIDEDERQGVLILEDMTRRNVRFGHATDYVSPDLAAAILEGQAQLHARFWNDPRLPGYAEWAQPQRTYLRYLYRPKHWVEVQERSYGDLLRQVLPSPEQCLTWLEQMWAHDDARVPTLLHGDCHGGNLFFEADGSPGFLDWQCTFPGAPGHDHAEMLLSSLTVEDRRANERNLIAHYREVLVANGASDAPSLDSLFLSYRQNIMHMMASSVMNPYDMQTQEVTDTTAKRSLQAALDLDMASALATNA</sequence>
<proteinExistence type="predicted"/>
<keyword evidence="3" id="KW-1185">Reference proteome</keyword>
<gene>
    <name evidence="2" type="ORF">K7G82_18575</name>
</gene>
<name>A0ABS7PSS3_9SPHN</name>
<dbReference type="InterPro" id="IPR015897">
    <property type="entry name" value="CHK_kinase-like"/>
</dbReference>
<dbReference type="InterPro" id="IPR002575">
    <property type="entry name" value="Aminoglycoside_PTrfase"/>
</dbReference>
<dbReference type="PANTHER" id="PTHR23020:SF41">
    <property type="entry name" value="AMINOGLYCOSIDE PHOSPHOTRANSFERASE DOMAIN-CONTAINING PROTEIN"/>
    <property type="match status" value="1"/>
</dbReference>
<dbReference type="EMBL" id="JAINVV010000008">
    <property type="protein sequence ID" value="MBY8824316.1"/>
    <property type="molecule type" value="Genomic_DNA"/>
</dbReference>